<dbReference type="EMBL" id="QVFV01000002">
    <property type="protein sequence ID" value="RZM79556.1"/>
    <property type="molecule type" value="Genomic_DNA"/>
</dbReference>
<evidence type="ECO:0000313" key="2">
    <source>
        <dbReference type="EMBL" id="RZM79556.1"/>
    </source>
</evidence>
<name>A0A4V2E2S3_9CYAN</name>
<proteinExistence type="predicted"/>
<dbReference type="InterPro" id="IPR000792">
    <property type="entry name" value="Tscrpt_reg_LuxR_C"/>
</dbReference>
<dbReference type="InterPro" id="IPR016032">
    <property type="entry name" value="Sig_transdc_resp-reg_C-effctor"/>
</dbReference>
<dbReference type="Proteomes" id="UP000292459">
    <property type="component" value="Unassembled WGS sequence"/>
</dbReference>
<dbReference type="SUPFAM" id="SSF46894">
    <property type="entry name" value="C-terminal effector domain of the bipartite response regulators"/>
    <property type="match status" value="1"/>
</dbReference>
<dbReference type="GO" id="GO:0003677">
    <property type="term" value="F:DNA binding"/>
    <property type="evidence" value="ECO:0007669"/>
    <property type="project" value="InterPro"/>
</dbReference>
<dbReference type="RefSeq" id="WP_052288479.1">
    <property type="nucleotide sequence ID" value="NZ_QVFV01000002.1"/>
</dbReference>
<dbReference type="InterPro" id="IPR036388">
    <property type="entry name" value="WH-like_DNA-bd_sf"/>
</dbReference>
<dbReference type="Pfam" id="PF14516">
    <property type="entry name" value="AAA_35"/>
    <property type="match status" value="1"/>
</dbReference>
<organism evidence="2 3">
    <name type="scientific">Leptolyngbya iicbica LK</name>
    <dbReference type="NCBI Taxonomy" id="2294035"/>
    <lineage>
        <taxon>Bacteria</taxon>
        <taxon>Bacillati</taxon>
        <taxon>Cyanobacteriota</taxon>
        <taxon>Cyanophyceae</taxon>
        <taxon>Leptolyngbyales</taxon>
        <taxon>Leptolyngbyaceae</taxon>
        <taxon>Leptolyngbya group</taxon>
        <taxon>Leptolyngbya</taxon>
        <taxon>Leptolyngbya iicbica</taxon>
    </lineage>
</organism>
<dbReference type="SUPFAM" id="SSF52540">
    <property type="entry name" value="P-loop containing nucleoside triphosphate hydrolases"/>
    <property type="match status" value="1"/>
</dbReference>
<comment type="caution">
    <text evidence="2">The sequence shown here is derived from an EMBL/GenBank/DDBJ whole genome shotgun (WGS) entry which is preliminary data.</text>
</comment>
<feature type="domain" description="HTH luxR-type" evidence="1">
    <location>
        <begin position="11"/>
        <end position="60"/>
    </location>
</feature>
<reference evidence="2 3" key="1">
    <citation type="submission" date="2018-11" db="EMBL/GenBank/DDBJ databases">
        <title>Whole genome sequencing of an environmental sample.</title>
        <authorList>
            <person name="Sarangi A.N."/>
            <person name="Singh D."/>
            <person name="Tripathy S."/>
        </authorList>
    </citation>
    <scope>NUCLEOTIDE SEQUENCE [LARGE SCALE GENOMIC DNA]</scope>
    <source>
        <strain evidence="2 3">Lakshadweep</strain>
    </source>
</reference>
<dbReference type="AlphaFoldDB" id="A0A4V2E2S3"/>
<dbReference type="GO" id="GO:0006355">
    <property type="term" value="P:regulation of DNA-templated transcription"/>
    <property type="evidence" value="ECO:0007669"/>
    <property type="project" value="InterPro"/>
</dbReference>
<dbReference type="OrthoDB" id="502668at2"/>
<dbReference type="Gene3D" id="3.40.50.300">
    <property type="entry name" value="P-loop containing nucleotide triphosphate hydrolases"/>
    <property type="match status" value="1"/>
</dbReference>
<sequence length="433" mass="49381">MNRQEFETSFESLTPRQKDVLWPFLAFQTDEEIATELHCTPANVRHHIANVCKRFGYTNDEGESYSYRHDLVEAFIQHQPKKVSTQWQAKLLAAQPEEPEFPGRPLLVDSRYYLERPPAEQRALKVLKPGALVRVRGPRKTGKTSLLYRTLHQAREYGCQTAAVKLYRAGSGILGDVRRFLQWFCLQISDEVGLPPKLEDYWSDLRGDASSCSQYLQSYLLDQLEQPIVIGIDEADLLFEYPATAETFFRLVRGWSEEAKSSERWQQFRQVVVYATEVYIDFDLNQSPFNVGTPIKLAAFGADQVQELAWRYGLKTFTIDQANDLMGLVGGQPHLIQLALYHLYDGWTFEQVMITATSQTGIYSNHLQALMDKLTAHDDLAEAFKTVVAAPSKPVTLAAKPAKQLEGLGLVKRNDTEVELSCQLYRQYFGTHL</sequence>
<protein>
    <submittedName>
        <fullName evidence="2">LuxR family transcriptional regulator</fullName>
    </submittedName>
</protein>
<accession>A0A4V2E2S3</accession>
<dbReference type="Gene3D" id="1.10.10.10">
    <property type="entry name" value="Winged helix-like DNA-binding domain superfamily/Winged helix DNA-binding domain"/>
    <property type="match status" value="1"/>
</dbReference>
<gene>
    <name evidence="2" type="ORF">DYY88_12620</name>
</gene>
<dbReference type="InterPro" id="IPR027417">
    <property type="entry name" value="P-loop_NTPase"/>
</dbReference>
<evidence type="ECO:0000313" key="3">
    <source>
        <dbReference type="Proteomes" id="UP000292459"/>
    </source>
</evidence>
<evidence type="ECO:0000259" key="1">
    <source>
        <dbReference type="Pfam" id="PF00196"/>
    </source>
</evidence>
<dbReference type="Pfam" id="PF00196">
    <property type="entry name" value="GerE"/>
    <property type="match status" value="1"/>
</dbReference>
<keyword evidence="3" id="KW-1185">Reference proteome</keyword>